<organism evidence="2 3">
    <name type="scientific">Clostridium disporicum</name>
    <dbReference type="NCBI Taxonomy" id="84024"/>
    <lineage>
        <taxon>Bacteria</taxon>
        <taxon>Bacillati</taxon>
        <taxon>Bacillota</taxon>
        <taxon>Clostridia</taxon>
        <taxon>Eubacteriales</taxon>
        <taxon>Clostridiaceae</taxon>
        <taxon>Clostridium</taxon>
    </lineage>
</organism>
<keyword evidence="1" id="KW-0472">Membrane</keyword>
<protein>
    <submittedName>
        <fullName evidence="2">Uncharacterized protein</fullName>
    </submittedName>
</protein>
<keyword evidence="1" id="KW-0812">Transmembrane</keyword>
<reference evidence="2 3" key="1">
    <citation type="submission" date="2015-09" db="EMBL/GenBank/DDBJ databases">
        <authorList>
            <consortium name="Pathogen Informatics"/>
        </authorList>
    </citation>
    <scope>NUCLEOTIDE SEQUENCE [LARGE SCALE GENOMIC DNA]</scope>
    <source>
        <strain evidence="2 3">2789STDY5834856</strain>
    </source>
</reference>
<sequence>MEEKLKSVCWFFAGVLCYFIVSKIIELYCIIK</sequence>
<evidence type="ECO:0000313" key="2">
    <source>
        <dbReference type="EMBL" id="CUP12935.1"/>
    </source>
</evidence>
<evidence type="ECO:0000256" key="1">
    <source>
        <dbReference type="SAM" id="Phobius"/>
    </source>
</evidence>
<dbReference type="Proteomes" id="UP000095594">
    <property type="component" value="Unassembled WGS sequence"/>
</dbReference>
<proteinExistence type="predicted"/>
<keyword evidence="1" id="KW-1133">Transmembrane helix</keyword>
<dbReference type="EMBL" id="CYZX01000027">
    <property type="protein sequence ID" value="CUP12935.1"/>
    <property type="molecule type" value="Genomic_DNA"/>
</dbReference>
<feature type="transmembrane region" description="Helical" evidence="1">
    <location>
        <begin position="12"/>
        <end position="31"/>
    </location>
</feature>
<accession>A0A174KTW4</accession>
<name>A0A174KTW4_9CLOT</name>
<gene>
    <name evidence="2" type="ORF">ERS852471_03052</name>
</gene>
<dbReference type="AlphaFoldDB" id="A0A174KTW4"/>
<evidence type="ECO:0000313" key="3">
    <source>
        <dbReference type="Proteomes" id="UP000095594"/>
    </source>
</evidence>